<dbReference type="SUPFAM" id="SSF55874">
    <property type="entry name" value="ATPase domain of HSP90 chaperone/DNA topoisomerase II/histidine kinase"/>
    <property type="match status" value="1"/>
</dbReference>
<evidence type="ECO:0000313" key="4">
    <source>
        <dbReference type="Proteomes" id="UP001589896"/>
    </source>
</evidence>
<proteinExistence type="predicted"/>
<feature type="transmembrane region" description="Helical" evidence="1">
    <location>
        <begin position="86"/>
        <end position="105"/>
    </location>
</feature>
<comment type="caution">
    <text evidence="3">The sequence shown here is derived from an EMBL/GenBank/DDBJ whole genome shotgun (WGS) entry which is preliminary data.</text>
</comment>
<keyword evidence="4" id="KW-1185">Reference proteome</keyword>
<keyword evidence="1" id="KW-1133">Transmembrane helix</keyword>
<evidence type="ECO:0000313" key="3">
    <source>
        <dbReference type="EMBL" id="MFC0682032.1"/>
    </source>
</evidence>
<evidence type="ECO:0000256" key="1">
    <source>
        <dbReference type="SAM" id="Phobius"/>
    </source>
</evidence>
<keyword evidence="3" id="KW-0808">Transferase</keyword>
<feature type="transmembrane region" description="Helical" evidence="1">
    <location>
        <begin position="170"/>
        <end position="187"/>
    </location>
</feature>
<keyword evidence="3" id="KW-0418">Kinase</keyword>
<feature type="transmembrane region" description="Helical" evidence="1">
    <location>
        <begin position="58"/>
        <end position="79"/>
    </location>
</feature>
<organism evidence="3 4">
    <name type="scientific">Lysobacter korlensis</name>
    <dbReference type="NCBI Taxonomy" id="553636"/>
    <lineage>
        <taxon>Bacteria</taxon>
        <taxon>Pseudomonadati</taxon>
        <taxon>Pseudomonadota</taxon>
        <taxon>Gammaproteobacteria</taxon>
        <taxon>Lysobacterales</taxon>
        <taxon>Lysobacteraceae</taxon>
        <taxon>Lysobacter</taxon>
    </lineage>
</organism>
<protein>
    <submittedName>
        <fullName evidence="3">Sensor histidine kinase</fullName>
    </submittedName>
</protein>
<keyword evidence="1" id="KW-0812">Transmembrane</keyword>
<gene>
    <name evidence="3" type="ORF">ACFFGH_29725</name>
</gene>
<dbReference type="Pfam" id="PF02518">
    <property type="entry name" value="HATPase_c"/>
    <property type="match status" value="1"/>
</dbReference>
<accession>A0ABV6RZY9</accession>
<feature type="transmembrane region" description="Helical" evidence="1">
    <location>
        <begin position="117"/>
        <end position="133"/>
    </location>
</feature>
<dbReference type="InterPro" id="IPR003594">
    <property type="entry name" value="HATPase_dom"/>
</dbReference>
<dbReference type="InterPro" id="IPR036890">
    <property type="entry name" value="HATPase_C_sf"/>
</dbReference>
<reference evidence="3 4" key="1">
    <citation type="submission" date="2024-09" db="EMBL/GenBank/DDBJ databases">
        <authorList>
            <person name="Sun Q."/>
            <person name="Mori K."/>
        </authorList>
    </citation>
    <scope>NUCLEOTIDE SEQUENCE [LARGE SCALE GENOMIC DNA]</scope>
    <source>
        <strain evidence="3 4">KCTC 23076</strain>
    </source>
</reference>
<dbReference type="RefSeq" id="WP_386675668.1">
    <property type="nucleotide sequence ID" value="NZ_JBHLTG010000010.1"/>
</dbReference>
<dbReference type="Proteomes" id="UP001589896">
    <property type="component" value="Unassembled WGS sequence"/>
</dbReference>
<evidence type="ECO:0000259" key="2">
    <source>
        <dbReference type="Pfam" id="PF02518"/>
    </source>
</evidence>
<feature type="transmembrane region" description="Helical" evidence="1">
    <location>
        <begin position="140"/>
        <end position="158"/>
    </location>
</feature>
<name>A0ABV6RZY9_9GAMM</name>
<dbReference type="Gene3D" id="3.30.565.10">
    <property type="entry name" value="Histidine kinase-like ATPase, C-terminal domain"/>
    <property type="match status" value="1"/>
</dbReference>
<dbReference type="EMBL" id="JBHLTG010000010">
    <property type="protein sequence ID" value="MFC0682032.1"/>
    <property type="molecule type" value="Genomic_DNA"/>
</dbReference>
<feature type="domain" description="Histidine kinase/HSP90-like ATPase" evidence="2">
    <location>
        <begin position="316"/>
        <end position="405"/>
    </location>
</feature>
<keyword evidence="1" id="KW-0472">Membrane</keyword>
<feature type="transmembrane region" description="Helical" evidence="1">
    <location>
        <begin position="32"/>
        <end position="52"/>
    </location>
</feature>
<sequence>MAASGLPRDFPAVKQPRNPISRRRVDAVISRAIAGFGIVFAAQTAPILLGQVGETGDVWLTIAIAALVGSLVLAMSFSIARRWVRVAHATFAFVYIATLVSWPFAVVDPIGREENHWLYYMLTVATATAAIAFRTRVAVVYLFVVPAIYGVIHAVPAGGGASWERSLLDSVYAIILGGAVLIIVTMLREASTSVDVAQATALDRYAVAVRHHATEVERVEVDAIVHDSVLTTLLSAANARTPEAKRIAATMAGNAMGHLRDAARAPSDGPGTITMADVAARIVEASTGFPVPFEVRELSVGGSPVSATVGETITAAATQAMVNSVQHGGDSPSVSRWLRISDAPEGGVLVEVGDTGPGFDVSGVPSERLGVRVSILERVANAGGVAHIDSAPGDGTVVSILWPAPEPVAVMPDDELQQAQAAIGGVA</sequence>
<dbReference type="GO" id="GO:0016301">
    <property type="term" value="F:kinase activity"/>
    <property type="evidence" value="ECO:0007669"/>
    <property type="project" value="UniProtKB-KW"/>
</dbReference>